<keyword evidence="6 7" id="KW-0472">Membrane</keyword>
<evidence type="ECO:0000256" key="6">
    <source>
        <dbReference type="ARBA" id="ARBA00023136"/>
    </source>
</evidence>
<gene>
    <name evidence="9" type="ORF">RIMI_LOCUS13523828</name>
</gene>
<accession>A0ABN9LV71</accession>
<keyword evidence="3" id="KW-0328">Glycosyltransferase</keyword>
<dbReference type="PANTHER" id="PTHR12042">
    <property type="entry name" value="LACTOSYLCERAMIDE 4-ALPHA-GALACTOSYLTRANSFERASE ALPHA- 1,4-GALACTOSYLTRANSFERASE"/>
    <property type="match status" value="1"/>
</dbReference>
<evidence type="ECO:0000259" key="8">
    <source>
        <dbReference type="Pfam" id="PF04572"/>
    </source>
</evidence>
<proteinExistence type="inferred from homology"/>
<keyword evidence="7" id="KW-0812">Transmembrane</keyword>
<dbReference type="InterPro" id="IPR007652">
    <property type="entry name" value="A1-4-GlycosylTfrase_dom"/>
</dbReference>
<comment type="subcellular location">
    <subcellularLocation>
        <location evidence="1">Golgi apparatus membrane</location>
        <topology evidence="1">Single-pass type II membrane protein</topology>
    </subcellularLocation>
</comment>
<evidence type="ECO:0000256" key="3">
    <source>
        <dbReference type="ARBA" id="ARBA00022676"/>
    </source>
</evidence>
<organism evidence="9 10">
    <name type="scientific">Ranitomeya imitator</name>
    <name type="common">mimic poison frog</name>
    <dbReference type="NCBI Taxonomy" id="111125"/>
    <lineage>
        <taxon>Eukaryota</taxon>
        <taxon>Metazoa</taxon>
        <taxon>Chordata</taxon>
        <taxon>Craniata</taxon>
        <taxon>Vertebrata</taxon>
        <taxon>Euteleostomi</taxon>
        <taxon>Amphibia</taxon>
        <taxon>Batrachia</taxon>
        <taxon>Anura</taxon>
        <taxon>Neobatrachia</taxon>
        <taxon>Hyloidea</taxon>
        <taxon>Dendrobatidae</taxon>
        <taxon>Dendrobatinae</taxon>
        <taxon>Ranitomeya</taxon>
    </lineage>
</organism>
<evidence type="ECO:0000256" key="2">
    <source>
        <dbReference type="ARBA" id="ARBA00009003"/>
    </source>
</evidence>
<keyword evidence="7" id="KW-1133">Transmembrane helix</keyword>
<dbReference type="InterPro" id="IPR029044">
    <property type="entry name" value="Nucleotide-diphossugar_trans"/>
</dbReference>
<feature type="transmembrane region" description="Helical" evidence="7">
    <location>
        <begin position="245"/>
        <end position="265"/>
    </location>
</feature>
<dbReference type="Pfam" id="PF04572">
    <property type="entry name" value="Gb3_synth"/>
    <property type="match status" value="1"/>
</dbReference>
<sequence>MLKKNNSILHLSKQTYFNTLITLLSNYPKRLFDTFHFLLNPRVQASTTDLHSDDLANYFKEKIDHIQQEIIFQSLHTMDCPPSPTASSSLSDFEPVTEEEVIRLLASSRLTACISDPIPSHLLQSLSPIVTSHLTKIFNLTLSSETVLQSFQLMWRMCSETAHRRWKLSSRGCRNWFANLKFGTIVASVEHSDTANIGYRTIFAVSEFRYRVPIFLRYRKSESEVPISSQSSTACADITAMLKQLRILTILLFIAFLTFFIISIIKQKGMYIQDFLIHNSIVSHFSEAKKAINYNINKGWDVLQQGNNILFVETTDRMDEPSLVLCSIESAARVYPDRIVVFFMKGLDDIIEDDVMKIRQHYPTLSSYKNIYFLPLRLEKLFADTPFLAWYEKIDLTREVYWTHVKSDACRFAMMWKYGGIYMDTDVISIRAIPEDNFLAAETFTTTSSSVFGLSPHHKLSWEFMENFVQNYRGEVWGHQGPGVFTRVVNNHCGVPNFTSLAHVKCANVSYFHPERFYPILFSSWKRYFEVWENFPSFNNSYALHLWNFMNKENKAMVVGSNTLAEHLYQQYCPSTYEGVLKHKTTIF</sequence>
<evidence type="ECO:0000313" key="9">
    <source>
        <dbReference type="EMBL" id="CAJ0951611.1"/>
    </source>
</evidence>
<comment type="similarity">
    <text evidence="2">Belongs to the glycosyltransferase 32 family.</text>
</comment>
<comment type="caution">
    <text evidence="9">The sequence shown here is derived from an EMBL/GenBank/DDBJ whole genome shotgun (WGS) entry which is preliminary data.</text>
</comment>
<dbReference type="SUPFAM" id="SSF53448">
    <property type="entry name" value="Nucleotide-diphospho-sugar transferases"/>
    <property type="match status" value="1"/>
</dbReference>
<evidence type="ECO:0000313" key="10">
    <source>
        <dbReference type="Proteomes" id="UP001176940"/>
    </source>
</evidence>
<protein>
    <recommendedName>
        <fullName evidence="8">Alpha 1,4-glycosyltransferase domain-containing protein</fullName>
    </recommendedName>
</protein>
<dbReference type="Proteomes" id="UP001176940">
    <property type="component" value="Unassembled WGS sequence"/>
</dbReference>
<dbReference type="InterPro" id="IPR051981">
    <property type="entry name" value="Glycosyltransf_32"/>
</dbReference>
<name>A0ABN9LV71_9NEOB</name>
<evidence type="ECO:0000256" key="7">
    <source>
        <dbReference type="SAM" id="Phobius"/>
    </source>
</evidence>
<evidence type="ECO:0000256" key="1">
    <source>
        <dbReference type="ARBA" id="ARBA00004323"/>
    </source>
</evidence>
<keyword evidence="10" id="KW-1185">Reference proteome</keyword>
<dbReference type="Pfam" id="PF04488">
    <property type="entry name" value="Gly_transf_sug"/>
    <property type="match status" value="1"/>
</dbReference>
<dbReference type="EMBL" id="CAUEEQ010033513">
    <property type="protein sequence ID" value="CAJ0951611.1"/>
    <property type="molecule type" value="Genomic_DNA"/>
</dbReference>
<evidence type="ECO:0000256" key="4">
    <source>
        <dbReference type="ARBA" id="ARBA00022679"/>
    </source>
</evidence>
<dbReference type="Gene3D" id="3.90.550.20">
    <property type="match status" value="1"/>
</dbReference>
<keyword evidence="4" id="KW-0808">Transferase</keyword>
<reference evidence="9" key="1">
    <citation type="submission" date="2023-07" db="EMBL/GenBank/DDBJ databases">
        <authorList>
            <person name="Stuckert A."/>
        </authorList>
    </citation>
    <scope>NUCLEOTIDE SEQUENCE</scope>
</reference>
<evidence type="ECO:0000256" key="5">
    <source>
        <dbReference type="ARBA" id="ARBA00023034"/>
    </source>
</evidence>
<keyword evidence="5" id="KW-0333">Golgi apparatus</keyword>
<dbReference type="PANTHER" id="PTHR12042:SF16">
    <property type="entry name" value="ALPHA-1,4-N-ACETYLGLUCOSAMINYLTRANSFERASE"/>
    <property type="match status" value="1"/>
</dbReference>
<feature type="domain" description="Alpha 1,4-glycosyltransferase" evidence="8">
    <location>
        <begin position="455"/>
        <end position="578"/>
    </location>
</feature>
<dbReference type="InterPro" id="IPR007577">
    <property type="entry name" value="GlycoTrfase_DXD_sugar-bd_CS"/>
</dbReference>